<name>A0AA40C7Y0_9PEZI</name>
<keyword evidence="3" id="KW-1185">Reference proteome</keyword>
<comment type="caution">
    <text evidence="2">The sequence shown here is derived from an EMBL/GenBank/DDBJ whole genome shotgun (WGS) entry which is preliminary data.</text>
</comment>
<sequence length="108" mass="10963">MGPAGATHPPKKISGSSSGPRVSDASSSPAPSKTLLQPCAPVLDGTPASASGQPFPTSPSITQAFGQHTGYPANAHPLATRLVGCRGPVPLVRPRSSGLLSYLYIFNN</sequence>
<evidence type="ECO:0000313" key="2">
    <source>
        <dbReference type="EMBL" id="KAK0628507.1"/>
    </source>
</evidence>
<dbReference type="Proteomes" id="UP001174934">
    <property type="component" value="Unassembled WGS sequence"/>
</dbReference>
<protein>
    <submittedName>
        <fullName evidence="2">Uncharacterized protein</fullName>
    </submittedName>
</protein>
<dbReference type="AlphaFoldDB" id="A0AA40C7Y0"/>
<accession>A0AA40C7Y0</accession>
<proteinExistence type="predicted"/>
<evidence type="ECO:0000256" key="1">
    <source>
        <dbReference type="SAM" id="MobiDB-lite"/>
    </source>
</evidence>
<feature type="compositionally biased region" description="Polar residues" evidence="1">
    <location>
        <begin position="24"/>
        <end position="35"/>
    </location>
</feature>
<gene>
    <name evidence="2" type="ORF">B0T17DRAFT_155406</name>
</gene>
<organism evidence="2 3">
    <name type="scientific">Bombardia bombarda</name>
    <dbReference type="NCBI Taxonomy" id="252184"/>
    <lineage>
        <taxon>Eukaryota</taxon>
        <taxon>Fungi</taxon>
        <taxon>Dikarya</taxon>
        <taxon>Ascomycota</taxon>
        <taxon>Pezizomycotina</taxon>
        <taxon>Sordariomycetes</taxon>
        <taxon>Sordariomycetidae</taxon>
        <taxon>Sordariales</taxon>
        <taxon>Lasiosphaeriaceae</taxon>
        <taxon>Bombardia</taxon>
    </lineage>
</organism>
<feature type="region of interest" description="Disordered" evidence="1">
    <location>
        <begin position="1"/>
        <end position="69"/>
    </location>
</feature>
<feature type="compositionally biased region" description="Polar residues" evidence="1">
    <location>
        <begin position="48"/>
        <end position="66"/>
    </location>
</feature>
<dbReference type="EMBL" id="JAULSR010000002">
    <property type="protein sequence ID" value="KAK0628507.1"/>
    <property type="molecule type" value="Genomic_DNA"/>
</dbReference>
<evidence type="ECO:0000313" key="3">
    <source>
        <dbReference type="Proteomes" id="UP001174934"/>
    </source>
</evidence>
<reference evidence="2" key="1">
    <citation type="submission" date="2023-06" db="EMBL/GenBank/DDBJ databases">
        <title>Genome-scale phylogeny and comparative genomics of the fungal order Sordariales.</title>
        <authorList>
            <consortium name="Lawrence Berkeley National Laboratory"/>
            <person name="Hensen N."/>
            <person name="Bonometti L."/>
            <person name="Westerberg I."/>
            <person name="Brannstrom I.O."/>
            <person name="Guillou S."/>
            <person name="Cros-Aarteil S."/>
            <person name="Calhoun S."/>
            <person name="Haridas S."/>
            <person name="Kuo A."/>
            <person name="Mondo S."/>
            <person name="Pangilinan J."/>
            <person name="Riley R."/>
            <person name="LaButti K."/>
            <person name="Andreopoulos B."/>
            <person name="Lipzen A."/>
            <person name="Chen C."/>
            <person name="Yanf M."/>
            <person name="Daum C."/>
            <person name="Ng V."/>
            <person name="Clum A."/>
            <person name="Steindorff A."/>
            <person name="Ohm R."/>
            <person name="Martin F."/>
            <person name="Silar P."/>
            <person name="Natvig D."/>
            <person name="Lalanne C."/>
            <person name="Gautier V."/>
            <person name="Ament-velasquez S.L."/>
            <person name="Kruys A."/>
            <person name="Hutchinson M.I."/>
            <person name="Powell A.J."/>
            <person name="Barry K."/>
            <person name="Miller A.N."/>
            <person name="Grigoriev I.V."/>
            <person name="Debuchy R."/>
            <person name="Gladieux P."/>
            <person name="Thoren M.H."/>
            <person name="Johannesson H."/>
        </authorList>
    </citation>
    <scope>NUCLEOTIDE SEQUENCE</scope>
    <source>
        <strain evidence="2">SMH3391-2</strain>
    </source>
</reference>